<dbReference type="InterPro" id="IPR003838">
    <property type="entry name" value="ABC3_permease_C"/>
</dbReference>
<keyword evidence="2" id="KW-1003">Cell membrane</keyword>
<feature type="transmembrane region" description="Helical" evidence="6">
    <location>
        <begin position="333"/>
        <end position="359"/>
    </location>
</feature>
<evidence type="ECO:0000313" key="9">
    <source>
        <dbReference type="EMBL" id="KKB48352.1"/>
    </source>
</evidence>
<evidence type="ECO:0000256" key="5">
    <source>
        <dbReference type="ARBA" id="ARBA00023136"/>
    </source>
</evidence>
<gene>
    <name evidence="9" type="ORF">HMPREF1536_04816</name>
</gene>
<proteinExistence type="predicted"/>
<accession>A0A0F5IT74</accession>
<dbReference type="EMBL" id="AQHW01000027">
    <property type="protein sequence ID" value="KKB48352.1"/>
    <property type="molecule type" value="Genomic_DNA"/>
</dbReference>
<evidence type="ECO:0000259" key="8">
    <source>
        <dbReference type="Pfam" id="PF12704"/>
    </source>
</evidence>
<feature type="transmembrane region" description="Helical" evidence="6">
    <location>
        <begin position="660"/>
        <end position="686"/>
    </location>
</feature>
<dbReference type="STRING" id="1203610.HMPREF1536_04816"/>
<reference evidence="9 10" key="1">
    <citation type="submission" date="2013-04" db="EMBL/GenBank/DDBJ databases">
        <title>The Genome Sequence of Parabacteroides gordonii DSM 23371.</title>
        <authorList>
            <consortium name="The Broad Institute Genomics Platform"/>
            <person name="Earl A."/>
            <person name="Ward D."/>
            <person name="Feldgarden M."/>
            <person name="Gevers D."/>
            <person name="Martens E."/>
            <person name="Sakamoto M."/>
            <person name="Benno Y."/>
            <person name="Suzuki N."/>
            <person name="Matsunaga N."/>
            <person name="Koshihara K."/>
            <person name="Seki M."/>
            <person name="Komiya H."/>
            <person name="Walker B."/>
            <person name="Young S."/>
            <person name="Zeng Q."/>
            <person name="Gargeya S."/>
            <person name="Fitzgerald M."/>
            <person name="Haas B."/>
            <person name="Abouelleil A."/>
            <person name="Allen A.W."/>
            <person name="Alvarado L."/>
            <person name="Arachchi H.M."/>
            <person name="Berlin A.M."/>
            <person name="Chapman S.B."/>
            <person name="Gainer-Dewar J."/>
            <person name="Goldberg J."/>
            <person name="Griggs A."/>
            <person name="Gujja S."/>
            <person name="Hansen M."/>
            <person name="Howarth C."/>
            <person name="Imamovic A."/>
            <person name="Ireland A."/>
            <person name="Larimer J."/>
            <person name="McCowan C."/>
            <person name="Murphy C."/>
            <person name="Pearson M."/>
            <person name="Poon T.W."/>
            <person name="Priest M."/>
            <person name="Roberts A."/>
            <person name="Saif S."/>
            <person name="Shea T."/>
            <person name="Sisk P."/>
            <person name="Sykes S."/>
            <person name="Wortman J."/>
            <person name="Nusbaum C."/>
            <person name="Birren B."/>
        </authorList>
    </citation>
    <scope>NUCLEOTIDE SEQUENCE [LARGE SCALE GENOMIC DNA]</scope>
    <source>
        <strain evidence="9 10">MS-1</strain>
    </source>
</reference>
<dbReference type="PATRIC" id="fig|1203610.3.peg.4910"/>
<organism evidence="9 10">
    <name type="scientific">Parabacteroides gordonii MS-1 = DSM 23371</name>
    <dbReference type="NCBI Taxonomy" id="1203610"/>
    <lineage>
        <taxon>Bacteria</taxon>
        <taxon>Pseudomonadati</taxon>
        <taxon>Bacteroidota</taxon>
        <taxon>Bacteroidia</taxon>
        <taxon>Bacteroidales</taxon>
        <taxon>Tannerellaceae</taxon>
        <taxon>Parabacteroides</taxon>
    </lineage>
</organism>
<evidence type="ECO:0000259" key="7">
    <source>
        <dbReference type="Pfam" id="PF02687"/>
    </source>
</evidence>
<evidence type="ECO:0000256" key="3">
    <source>
        <dbReference type="ARBA" id="ARBA00022692"/>
    </source>
</evidence>
<feature type="transmembrane region" description="Helical" evidence="6">
    <location>
        <begin position="424"/>
        <end position="445"/>
    </location>
</feature>
<dbReference type="Proteomes" id="UP000033035">
    <property type="component" value="Unassembled WGS sequence"/>
</dbReference>
<feature type="transmembrane region" description="Helical" evidence="6">
    <location>
        <begin position="706"/>
        <end position="729"/>
    </location>
</feature>
<feature type="transmembrane region" description="Helical" evidence="6">
    <location>
        <begin position="282"/>
        <end position="304"/>
    </location>
</feature>
<dbReference type="Pfam" id="PF02687">
    <property type="entry name" value="FtsX"/>
    <property type="match status" value="2"/>
</dbReference>
<keyword evidence="3 6" id="KW-0812">Transmembrane</keyword>
<evidence type="ECO:0000256" key="2">
    <source>
        <dbReference type="ARBA" id="ARBA00022475"/>
    </source>
</evidence>
<dbReference type="GO" id="GO:0022857">
    <property type="term" value="F:transmembrane transporter activity"/>
    <property type="evidence" value="ECO:0007669"/>
    <property type="project" value="TreeGrafter"/>
</dbReference>
<keyword evidence="5 6" id="KW-0472">Membrane</keyword>
<dbReference type="PANTHER" id="PTHR30572:SF18">
    <property type="entry name" value="ABC-TYPE MACROLIDE FAMILY EXPORT SYSTEM PERMEASE COMPONENT 2"/>
    <property type="match status" value="1"/>
</dbReference>
<dbReference type="HOGENOM" id="CLU_008713_1_0_10"/>
<keyword evidence="4 6" id="KW-1133">Transmembrane helix</keyword>
<dbReference type="Pfam" id="PF12704">
    <property type="entry name" value="MacB_PCD"/>
    <property type="match status" value="1"/>
</dbReference>
<keyword evidence="10" id="KW-1185">Reference proteome</keyword>
<feature type="transmembrane region" description="Helical" evidence="6">
    <location>
        <begin position="379"/>
        <end position="403"/>
    </location>
</feature>
<dbReference type="InterPro" id="IPR025857">
    <property type="entry name" value="MacB_PCD"/>
</dbReference>
<evidence type="ECO:0000256" key="4">
    <source>
        <dbReference type="ARBA" id="ARBA00022989"/>
    </source>
</evidence>
<feature type="domain" description="ABC3 transporter permease C-terminal" evidence="7">
    <location>
        <begin position="288"/>
        <end position="405"/>
    </location>
</feature>
<feature type="domain" description="ABC3 transporter permease C-terminal" evidence="7">
    <location>
        <begin position="665"/>
        <end position="778"/>
    </location>
</feature>
<feature type="domain" description="MacB-like periplasmic core" evidence="8">
    <location>
        <begin position="25"/>
        <end position="236"/>
    </location>
</feature>
<feature type="transmembrane region" description="Helical" evidence="6">
    <location>
        <begin position="749"/>
        <end position="768"/>
    </location>
</feature>
<dbReference type="InterPro" id="IPR050250">
    <property type="entry name" value="Macrolide_Exporter_MacB"/>
</dbReference>
<dbReference type="RefSeq" id="WP_028727314.1">
    <property type="nucleotide sequence ID" value="NZ_AUAE01000013.1"/>
</dbReference>
<dbReference type="AlphaFoldDB" id="A0A0F5IT74"/>
<evidence type="ECO:0000256" key="1">
    <source>
        <dbReference type="ARBA" id="ARBA00004651"/>
    </source>
</evidence>
<dbReference type="PANTHER" id="PTHR30572">
    <property type="entry name" value="MEMBRANE COMPONENT OF TRANSPORTER-RELATED"/>
    <property type="match status" value="1"/>
</dbReference>
<name>A0A0F5IT74_9BACT</name>
<feature type="transmembrane region" description="Helical" evidence="6">
    <location>
        <begin position="21"/>
        <end position="42"/>
    </location>
</feature>
<protein>
    <recommendedName>
        <fullName evidence="11">ABC3 transporter permease protein domain-containing protein</fullName>
    </recommendedName>
</protein>
<comment type="caution">
    <text evidence="9">The sequence shown here is derived from an EMBL/GenBank/DDBJ whole genome shotgun (WGS) entry which is preliminary data.</text>
</comment>
<evidence type="ECO:0000313" key="10">
    <source>
        <dbReference type="Proteomes" id="UP000033035"/>
    </source>
</evidence>
<dbReference type="GO" id="GO:0005886">
    <property type="term" value="C:plasma membrane"/>
    <property type="evidence" value="ECO:0007669"/>
    <property type="project" value="UniProtKB-SubCell"/>
</dbReference>
<evidence type="ECO:0000256" key="6">
    <source>
        <dbReference type="SAM" id="Phobius"/>
    </source>
</evidence>
<evidence type="ECO:0008006" key="11">
    <source>
        <dbReference type="Google" id="ProtNLM"/>
    </source>
</evidence>
<sequence length="785" mass="89105">MSNLLNLKSFFKFLARNKGYTIIDLFGLSVSLMFVILIATYVTSELTTDRYHENVDRTYVLTDGEYMGSAYQIGYRLEERYPEIEKVCHVMTRVFDKTPLQKGDMNLTANLMLADTTFFDFFSFPLVRGDKRTVLAARNSAVISQSFANRYFADEDPMGKTIRINDKLSLTVNGIMKDISNSVIPYQDILFRIENIHLLAGDEGMFGNYNSYGATNVFVMQRAGADITARSADIREYFKTFLGSYERNESKAVYFVPLKKLYFWEQTSPWGMYTIERGNWQFVMILMSVGLLILIFAIINYVNLTVAQTGFRAKEMATRRLLGSSRKELFSRLIMESTLMTAVSFLFGLMLAFVFAPYTGNLLDRKIDLLGMFTPLNCMIVILLIALTGFIAGLLPAIVISNAKPIEVVRGTFRKQTKMVFSKFFIVFQNTITICLIAASLTMFLQVKYMIKAPLGYNTTNIIDINGMELPDEQTCFTLMNELEQLASVNRVGAGLGTPFNMGMNFTSHYPDGKTISFQMLRCDKTYTDILGFEFLRDNHVANPERYFLTESSMRALEMPDNAATVDLTAWGTHPLAGIVRDFQLRNILQKNSPMIIILKDNAKDLGENPRNILVEVNGDPYVARQKVADTFKQVTGMDFTGKFMDEQVEESFALQERTLTIVVIFAFIAILISLLGLLAMSTYFIQQRSSEIAVRKVFGSTDIQVLVRLVKAFLTYVAIAFIIAIPLIWHFMNGWLVDYSYRITLSPWIFVVSGLFCLLVSFVTVFIQSYQAATTNPVENIKDN</sequence>
<comment type="subcellular location">
    <subcellularLocation>
        <location evidence="1">Cell membrane</location>
        <topology evidence="1">Multi-pass membrane protein</topology>
    </subcellularLocation>
</comment>